<evidence type="ECO:0000313" key="5">
    <source>
        <dbReference type="Proteomes" id="UP001164557"/>
    </source>
</evidence>
<dbReference type="GO" id="GO:0080120">
    <property type="term" value="P:CAAX-box protein maturation"/>
    <property type="evidence" value="ECO:0007669"/>
    <property type="project" value="UniProtKB-ARBA"/>
</dbReference>
<keyword evidence="4" id="KW-0645">Protease</keyword>
<gene>
    <name evidence="4" type="ORF">LDX53_02550</name>
</gene>
<keyword evidence="2" id="KW-1133">Transmembrane helix</keyword>
<dbReference type="RefSeq" id="WP_052727762.1">
    <property type="nucleotide sequence ID" value="NZ_CP084389.1"/>
</dbReference>
<comment type="similarity">
    <text evidence="1">Belongs to the UPF0177 family.</text>
</comment>
<proteinExistence type="inferred from homology"/>
<keyword evidence="2" id="KW-0812">Transmembrane</keyword>
<keyword evidence="5" id="KW-1185">Reference proteome</keyword>
<organism evidence="4 5">
    <name type="scientific">Lactobacillus helsingborgensis</name>
    <dbReference type="NCBI Taxonomy" id="1218494"/>
    <lineage>
        <taxon>Bacteria</taxon>
        <taxon>Bacillati</taxon>
        <taxon>Bacillota</taxon>
        <taxon>Bacilli</taxon>
        <taxon>Lactobacillales</taxon>
        <taxon>Lactobacillaceae</taxon>
        <taxon>Lactobacillus</taxon>
    </lineage>
</organism>
<keyword evidence="4" id="KW-0378">Hydrolase</keyword>
<evidence type="ECO:0000256" key="2">
    <source>
        <dbReference type="SAM" id="Phobius"/>
    </source>
</evidence>
<feature type="transmembrane region" description="Helical" evidence="2">
    <location>
        <begin position="49"/>
        <end position="70"/>
    </location>
</feature>
<protein>
    <submittedName>
        <fullName evidence="4">CPBP family intramembrane metalloprotease</fullName>
    </submittedName>
</protein>
<sequence length="246" mass="27823">MVNNFKNSDKLSGQKWLIILLTNVIAYCCLIMPGIQVPEFLVFDENHPTLVAAGFQILVVTVFLLIQIIGVQIATGRKWHELFHVPHAKEWLWVLVFFIFAYIVSVLSGMISQKLFGSVSGNAAAGLTMNTPNVWLIFIYQRFSSAIQIMGEEFLAIMPLLAVTQLVSAIHLPHPLFWGNIASALIFSLLHLSTYDYNLGYVILGLAFTRLVLNWAFIKTDNMWVSFLVHFLFDTLAFLMLLLVTK</sequence>
<keyword evidence="2" id="KW-0472">Membrane</keyword>
<dbReference type="GO" id="GO:0008237">
    <property type="term" value="F:metallopeptidase activity"/>
    <property type="evidence" value="ECO:0007669"/>
    <property type="project" value="UniProtKB-KW"/>
</dbReference>
<dbReference type="EMBL" id="CP084389">
    <property type="protein sequence ID" value="UZX30102.1"/>
    <property type="molecule type" value="Genomic_DNA"/>
</dbReference>
<feature type="transmembrane region" description="Helical" evidence="2">
    <location>
        <begin position="176"/>
        <end position="192"/>
    </location>
</feature>
<dbReference type="AlphaFoldDB" id="A0AA47B4Q6"/>
<accession>A0AA47B4Q6</accession>
<dbReference type="Pfam" id="PF02517">
    <property type="entry name" value="Rce1-like"/>
    <property type="match status" value="1"/>
</dbReference>
<feature type="transmembrane region" description="Helical" evidence="2">
    <location>
        <begin position="224"/>
        <end position="244"/>
    </location>
</feature>
<dbReference type="GO" id="GO:0004175">
    <property type="term" value="F:endopeptidase activity"/>
    <property type="evidence" value="ECO:0007669"/>
    <property type="project" value="UniProtKB-ARBA"/>
</dbReference>
<feature type="transmembrane region" description="Helical" evidence="2">
    <location>
        <begin position="199"/>
        <end position="218"/>
    </location>
</feature>
<evidence type="ECO:0000313" key="4">
    <source>
        <dbReference type="EMBL" id="UZX30102.1"/>
    </source>
</evidence>
<name>A0AA47B4Q6_9LACO</name>
<feature type="transmembrane region" description="Helical" evidence="2">
    <location>
        <begin position="91"/>
        <end position="111"/>
    </location>
</feature>
<reference evidence="4" key="1">
    <citation type="submission" date="2021-09" db="EMBL/GenBank/DDBJ databases">
        <title>Lactobacillus species from Apis mellifera, Switzerland.</title>
        <authorList>
            <person name="Pfister J."/>
            <person name="Brown A."/>
            <person name="Neumann P."/>
            <person name="Collaud A."/>
            <person name="Retschnig G."/>
            <person name="Perreten V."/>
        </authorList>
    </citation>
    <scope>NUCLEOTIDE SEQUENCE</scope>
    <source>
        <strain evidence="4">IBH002</strain>
    </source>
</reference>
<dbReference type="InterPro" id="IPR003675">
    <property type="entry name" value="Rce1/LyrA-like_dom"/>
</dbReference>
<evidence type="ECO:0000256" key="1">
    <source>
        <dbReference type="ARBA" id="ARBA00009067"/>
    </source>
</evidence>
<keyword evidence="4" id="KW-0482">Metalloprotease</keyword>
<evidence type="ECO:0000259" key="3">
    <source>
        <dbReference type="Pfam" id="PF02517"/>
    </source>
</evidence>
<feature type="domain" description="CAAX prenyl protease 2/Lysostaphin resistance protein A-like" evidence="3">
    <location>
        <begin position="144"/>
        <end position="235"/>
    </location>
</feature>
<dbReference type="Proteomes" id="UP001164557">
    <property type="component" value="Chromosome"/>
</dbReference>
<feature type="transmembrane region" description="Helical" evidence="2">
    <location>
        <begin position="16"/>
        <end position="37"/>
    </location>
</feature>